<keyword evidence="2" id="KW-0732">Signal</keyword>
<feature type="region of interest" description="Disordered" evidence="1">
    <location>
        <begin position="387"/>
        <end position="427"/>
    </location>
</feature>
<protein>
    <submittedName>
        <fullName evidence="3">Uncharacterized protein</fullName>
    </submittedName>
</protein>
<name>A0A7S2LIL3_9STRA</name>
<dbReference type="AlphaFoldDB" id="A0A7S2LIL3"/>
<organism evidence="3">
    <name type="scientific">Skeletonema marinoi</name>
    <dbReference type="NCBI Taxonomy" id="267567"/>
    <lineage>
        <taxon>Eukaryota</taxon>
        <taxon>Sar</taxon>
        <taxon>Stramenopiles</taxon>
        <taxon>Ochrophyta</taxon>
        <taxon>Bacillariophyta</taxon>
        <taxon>Coscinodiscophyceae</taxon>
        <taxon>Thalassiosirophycidae</taxon>
        <taxon>Thalassiosirales</taxon>
        <taxon>Skeletonemataceae</taxon>
        <taxon>Skeletonema</taxon>
        <taxon>Skeletonema marinoi-dohrnii complex</taxon>
    </lineage>
</organism>
<feature type="region of interest" description="Disordered" evidence="1">
    <location>
        <begin position="270"/>
        <end position="292"/>
    </location>
</feature>
<reference evidence="3" key="1">
    <citation type="submission" date="2021-01" db="EMBL/GenBank/DDBJ databases">
        <authorList>
            <person name="Corre E."/>
            <person name="Pelletier E."/>
            <person name="Niang G."/>
            <person name="Scheremetjew M."/>
            <person name="Finn R."/>
            <person name="Kale V."/>
            <person name="Holt S."/>
            <person name="Cochrane G."/>
            <person name="Meng A."/>
            <person name="Brown T."/>
            <person name="Cohen L."/>
        </authorList>
    </citation>
    <scope>NUCLEOTIDE SEQUENCE</scope>
    <source>
        <strain evidence="3">SM1012Den-03</strain>
    </source>
</reference>
<dbReference type="EMBL" id="HBGZ01017573">
    <property type="protein sequence ID" value="CAD9607620.1"/>
    <property type="molecule type" value="Transcribed_RNA"/>
</dbReference>
<feature type="compositionally biased region" description="Polar residues" evidence="1">
    <location>
        <begin position="393"/>
        <end position="405"/>
    </location>
</feature>
<feature type="compositionally biased region" description="Basic and acidic residues" evidence="1">
    <location>
        <begin position="281"/>
        <end position="292"/>
    </location>
</feature>
<feature type="chain" id="PRO_5031110281" evidence="2">
    <location>
        <begin position="23"/>
        <end position="427"/>
    </location>
</feature>
<accession>A0A7S2LIL3</accession>
<evidence type="ECO:0000313" key="3">
    <source>
        <dbReference type="EMBL" id="CAD9607620.1"/>
    </source>
</evidence>
<proteinExistence type="predicted"/>
<evidence type="ECO:0000256" key="2">
    <source>
        <dbReference type="SAM" id="SignalP"/>
    </source>
</evidence>
<gene>
    <name evidence="3" type="ORF">SMAR0320_LOCUS12613</name>
</gene>
<feature type="signal peptide" evidence="2">
    <location>
        <begin position="1"/>
        <end position="22"/>
    </location>
</feature>
<evidence type="ECO:0000256" key="1">
    <source>
        <dbReference type="SAM" id="MobiDB-lite"/>
    </source>
</evidence>
<sequence>MIKKGGLFAAAALVVLLATSHSFSFVPQSQQRCPSALNAEQDSSQESTTSVSSRRGFFSQVAATASASLLLSSSPQQATAASDELPTRIELSVDTEYMIQALDYFDGDMRKVIEVLIRAPSTEVEIEPPASTLFDAGPKDAILSALASYTEDPEYAARQASWIKVDKPNRTLDFLLKKRYDLSVPSAGPKSAQEIEIVLKDGGTLKYKPMKLDTTPFSLSNLEAGVGLAVVSYPIAYGVYNYDSWKEEKDKKEKKAQMAAKKAAKAKAKAAAAKAKAKGTPKKEKKEAKDDTAKKFVKQVMKGEEKKSPKVDNAPVDVNFDGKSEEWFLSEATLKAAIEKPKPSADAGVDTSNESEWFGRDVNESKIVALVEEAETVLMQEIAQQGGYLDNLSPPSSKGQVTSKKQAAAKKREYTKSGSFGSYLDSL</sequence>